<organism evidence="2 3">
    <name type="scientific">Aspergillus steynii IBT 23096</name>
    <dbReference type="NCBI Taxonomy" id="1392250"/>
    <lineage>
        <taxon>Eukaryota</taxon>
        <taxon>Fungi</taxon>
        <taxon>Dikarya</taxon>
        <taxon>Ascomycota</taxon>
        <taxon>Pezizomycotina</taxon>
        <taxon>Eurotiomycetes</taxon>
        <taxon>Eurotiomycetidae</taxon>
        <taxon>Eurotiales</taxon>
        <taxon>Aspergillaceae</taxon>
        <taxon>Aspergillus</taxon>
        <taxon>Aspergillus subgen. Circumdati</taxon>
    </lineage>
</organism>
<protein>
    <submittedName>
        <fullName evidence="2">Uncharacterized protein</fullName>
    </submittedName>
</protein>
<dbReference type="GeneID" id="36563155"/>
<reference evidence="2 3" key="1">
    <citation type="submission" date="2016-12" db="EMBL/GenBank/DDBJ databases">
        <title>The genomes of Aspergillus section Nigri reveals drivers in fungal speciation.</title>
        <authorList>
            <consortium name="DOE Joint Genome Institute"/>
            <person name="Vesth T.C."/>
            <person name="Nybo J."/>
            <person name="Theobald S."/>
            <person name="Brandl J."/>
            <person name="Frisvad J.C."/>
            <person name="Nielsen K.F."/>
            <person name="Lyhne E.K."/>
            <person name="Kogle M.E."/>
            <person name="Kuo A."/>
            <person name="Riley R."/>
            <person name="Clum A."/>
            <person name="Nolan M."/>
            <person name="Lipzen A."/>
            <person name="Salamov A."/>
            <person name="Henrissat B."/>
            <person name="Wiebenga A."/>
            <person name="De Vries R.P."/>
            <person name="Grigoriev I.V."/>
            <person name="Mortensen U.H."/>
            <person name="Andersen M.R."/>
            <person name="Baker S.E."/>
        </authorList>
    </citation>
    <scope>NUCLEOTIDE SEQUENCE [LARGE SCALE GENOMIC DNA]</scope>
    <source>
        <strain evidence="2 3">IBT 23096</strain>
    </source>
</reference>
<evidence type="ECO:0000313" key="2">
    <source>
        <dbReference type="EMBL" id="PLB52001.1"/>
    </source>
</evidence>
<gene>
    <name evidence="2" type="ORF">P170DRAFT_95150</name>
</gene>
<dbReference type="AlphaFoldDB" id="A0A2I2GGI5"/>
<comment type="caution">
    <text evidence="2">The sequence shown here is derived from an EMBL/GenBank/DDBJ whole genome shotgun (WGS) entry which is preliminary data.</text>
</comment>
<dbReference type="VEuPathDB" id="FungiDB:P170DRAFT_95150"/>
<evidence type="ECO:0000256" key="1">
    <source>
        <dbReference type="SAM" id="MobiDB-lite"/>
    </source>
</evidence>
<proteinExistence type="predicted"/>
<dbReference type="Proteomes" id="UP000234275">
    <property type="component" value="Unassembled WGS sequence"/>
</dbReference>
<name>A0A2I2GGI5_9EURO</name>
<dbReference type="EMBL" id="MSFO01000002">
    <property type="protein sequence ID" value="PLB52001.1"/>
    <property type="molecule type" value="Genomic_DNA"/>
</dbReference>
<evidence type="ECO:0000313" key="3">
    <source>
        <dbReference type="Proteomes" id="UP000234275"/>
    </source>
</evidence>
<keyword evidence="3" id="KW-1185">Reference proteome</keyword>
<feature type="region of interest" description="Disordered" evidence="1">
    <location>
        <begin position="99"/>
        <end position="144"/>
    </location>
</feature>
<dbReference type="RefSeq" id="XP_024707303.1">
    <property type="nucleotide sequence ID" value="XM_024855448.1"/>
</dbReference>
<accession>A0A2I2GGI5</accession>
<sequence length="163" mass="17747">MESCCSACCLRMGERREKQVAVNSEPIYCSIHKPQGQIVHITFNPDQPLTHAMLLSGIPGTCTREAPGISVDPPVSHNRHKATIDIETTPNTQLQCSQSMSHATNHASPHLDPRSAGTPCRRQNHATRGCDAAIRGPSRGRRLHPPKLCSATRVLLPSCFSPL</sequence>